<feature type="compositionally biased region" description="Basic and acidic residues" evidence="12">
    <location>
        <begin position="267"/>
        <end position="295"/>
    </location>
</feature>
<dbReference type="GO" id="GO:0034737">
    <property type="term" value="F:ergosterol O-acyltransferase activity"/>
    <property type="evidence" value="ECO:0007669"/>
    <property type="project" value="TreeGrafter"/>
</dbReference>
<dbReference type="OrthoDB" id="10039049at2759"/>
<feature type="transmembrane region" description="Helical" evidence="13">
    <location>
        <begin position="173"/>
        <end position="189"/>
    </location>
</feature>
<evidence type="ECO:0000313" key="15">
    <source>
        <dbReference type="Proteomes" id="UP000012174"/>
    </source>
</evidence>
<dbReference type="GO" id="GO:0008204">
    <property type="term" value="P:ergosterol metabolic process"/>
    <property type="evidence" value="ECO:0007669"/>
    <property type="project" value="TreeGrafter"/>
</dbReference>
<evidence type="ECO:0000256" key="10">
    <source>
        <dbReference type="PIRNR" id="PIRNR000439"/>
    </source>
</evidence>
<dbReference type="KEGG" id="ela:UCREL1_758"/>
<sequence length="612" mass="70294">MVISGPSHDVGESQRNSGPSSTRKAKNTYIVASDDAELRRLLKRGLEREKGEKGTLYTSGKKAQFRDMVFTKQFSAFDRQNELSASSPFQGFYVLFWIAVAVAIVKMAADNWRRTGNPLGTNELMKYMFARDVLVLLTSDGLMCGITGVSWVLQRLVLLGYVDWNRSGWIIQNIWQTFFIAGVVGMTLVRDWPWTHTVYFVLHGLVMVMKQHSYAFTNGHLSAVYKERQKLLTKLKQLEDIEPAVTTNPEISSDSPTAIYPSISTTHLEHRPSASEYYERRRRLSKSDEHRRDDPSDGDSEDIQKIDEAIKSGQPLNADQLQLFSRLVKWEIDALGAELKGSSSSSKTAKTTEGEVVGVGVGGGSEPRWYPRNATARNFYEYVALPTLVYELQYPRSARVDWWYVAEKTAAMVGVIFVMAMVSQTFIYPVVVRALAWKEDLGWDTKRRFAEFPWLLSDLIFPFMMEYLLAWYLIWETVLNILAEITCFADRSFYDAWWNSVSWDQYARDWNRPVHGFLLRHVYHSSISAMRVRRETATLITFFLSACVHELVMACIFRKLRGYLLIMQMCQLPLVRLSRTPWLRGRRTLGNMIFWVGIFTGPSLLCSLYLIL</sequence>
<feature type="transmembrane region" description="Helical" evidence="13">
    <location>
        <begin position="589"/>
        <end position="611"/>
    </location>
</feature>
<evidence type="ECO:0000256" key="3">
    <source>
        <dbReference type="ARBA" id="ARBA00022679"/>
    </source>
</evidence>
<dbReference type="eggNOG" id="KOG0380">
    <property type="taxonomic scope" value="Eukaryota"/>
</dbReference>
<comment type="subcellular location">
    <subcellularLocation>
        <location evidence="1 10">Endoplasmic reticulum membrane</location>
        <topology evidence="1 10">Multi-pass membrane protein</topology>
    </subcellularLocation>
</comment>
<feature type="transmembrane region" description="Helical" evidence="13">
    <location>
        <begin position="133"/>
        <end position="153"/>
    </location>
</feature>
<feature type="transmembrane region" description="Helical" evidence="13">
    <location>
        <begin position="92"/>
        <end position="112"/>
    </location>
</feature>
<keyword evidence="15" id="KW-1185">Reference proteome</keyword>
<dbReference type="PANTHER" id="PTHR10408">
    <property type="entry name" value="STEROL O-ACYLTRANSFERASE"/>
    <property type="match status" value="1"/>
</dbReference>
<evidence type="ECO:0000256" key="7">
    <source>
        <dbReference type="ARBA" id="ARBA00023136"/>
    </source>
</evidence>
<dbReference type="PANTHER" id="PTHR10408:SF23">
    <property type="entry name" value="STEROL O-ACYLTRANSFERASE 1-RELATED"/>
    <property type="match status" value="1"/>
</dbReference>
<dbReference type="EMBL" id="KB705495">
    <property type="protein sequence ID" value="EMR72192.1"/>
    <property type="molecule type" value="Genomic_DNA"/>
</dbReference>
<evidence type="ECO:0000256" key="6">
    <source>
        <dbReference type="ARBA" id="ARBA00022989"/>
    </source>
</evidence>
<evidence type="ECO:0000256" key="11">
    <source>
        <dbReference type="PIRSR" id="PIRSR000439-1"/>
    </source>
</evidence>
<evidence type="ECO:0000256" key="1">
    <source>
        <dbReference type="ARBA" id="ARBA00004477"/>
    </source>
</evidence>
<keyword evidence="3 10" id="KW-0808">Transferase</keyword>
<feature type="region of interest" description="Disordered" evidence="12">
    <location>
        <begin position="246"/>
        <end position="302"/>
    </location>
</feature>
<keyword evidence="7 10" id="KW-0472">Membrane</keyword>
<feature type="compositionally biased region" description="Polar residues" evidence="12">
    <location>
        <begin position="13"/>
        <end position="22"/>
    </location>
</feature>
<dbReference type="InterPro" id="IPR004299">
    <property type="entry name" value="MBOAT_fam"/>
</dbReference>
<keyword evidence="6 13" id="KW-1133">Transmembrane helix</keyword>
<dbReference type="InterPro" id="IPR014371">
    <property type="entry name" value="Oat_ACAT_DAG_ARE"/>
</dbReference>
<evidence type="ECO:0000256" key="8">
    <source>
        <dbReference type="ARBA" id="ARBA00023315"/>
    </source>
</evidence>
<feature type="transmembrane region" description="Helical" evidence="13">
    <location>
        <begin position="536"/>
        <end position="554"/>
    </location>
</feature>
<dbReference type="HOGENOM" id="CLU_018190_2_1_1"/>
<gene>
    <name evidence="14" type="ORF">UCREL1_758</name>
</gene>
<dbReference type="Proteomes" id="UP000012174">
    <property type="component" value="Unassembled WGS sequence"/>
</dbReference>
<dbReference type="PIRSF" id="PIRSF000439">
    <property type="entry name" value="Oat_ACAT_DAG_ARE"/>
    <property type="match status" value="1"/>
</dbReference>
<comment type="function">
    <text evidence="9">Sterol O-acyltransferase that catalyzes the formation of stery esters.</text>
</comment>
<keyword evidence="4 13" id="KW-0812">Transmembrane</keyword>
<evidence type="ECO:0000256" key="9">
    <source>
        <dbReference type="ARBA" id="ARBA00023568"/>
    </source>
</evidence>
<feature type="active site" evidence="11">
    <location>
        <position position="549"/>
    </location>
</feature>
<evidence type="ECO:0000256" key="13">
    <source>
        <dbReference type="SAM" id="Phobius"/>
    </source>
</evidence>
<dbReference type="OMA" id="INWWYVA"/>
<feature type="transmembrane region" description="Helical" evidence="13">
    <location>
        <begin position="452"/>
        <end position="474"/>
    </location>
</feature>
<accession>M7T6F0</accession>
<keyword evidence="8 10" id="KW-0012">Acyltransferase</keyword>
<feature type="region of interest" description="Disordered" evidence="12">
    <location>
        <begin position="1"/>
        <end position="26"/>
    </location>
</feature>
<evidence type="ECO:0000256" key="4">
    <source>
        <dbReference type="ARBA" id="ARBA00022692"/>
    </source>
</evidence>
<dbReference type="Pfam" id="PF03062">
    <property type="entry name" value="MBOAT"/>
    <property type="match status" value="1"/>
</dbReference>
<evidence type="ECO:0000256" key="5">
    <source>
        <dbReference type="ARBA" id="ARBA00022824"/>
    </source>
</evidence>
<evidence type="ECO:0000256" key="2">
    <source>
        <dbReference type="ARBA" id="ARBA00009010"/>
    </source>
</evidence>
<reference evidence="15" key="1">
    <citation type="journal article" date="2013" name="Genome Announc.">
        <title>Draft genome sequence of the grapevine dieback fungus Eutypa lata UCR-EL1.</title>
        <authorList>
            <person name="Blanco-Ulate B."/>
            <person name="Rolshausen P.E."/>
            <person name="Cantu D."/>
        </authorList>
    </citation>
    <scope>NUCLEOTIDE SEQUENCE [LARGE SCALE GENOMIC DNA]</scope>
    <source>
        <strain evidence="15">UCR-EL1</strain>
    </source>
</reference>
<feature type="compositionally biased region" description="Polar residues" evidence="12">
    <location>
        <begin position="246"/>
        <end position="266"/>
    </location>
</feature>
<comment type="similarity">
    <text evidence="2 10">Belongs to the membrane-bound acyltransferase family. Sterol o-acyltransferase subfamily.</text>
</comment>
<protein>
    <recommendedName>
        <fullName evidence="10">O-acyltransferase</fullName>
    </recommendedName>
</protein>
<dbReference type="STRING" id="1287681.M7T6F0"/>
<dbReference type="GO" id="GO:0005789">
    <property type="term" value="C:endoplasmic reticulum membrane"/>
    <property type="evidence" value="ECO:0007669"/>
    <property type="project" value="UniProtKB-SubCell"/>
</dbReference>
<name>M7T6F0_EUTLA</name>
<evidence type="ECO:0000313" key="14">
    <source>
        <dbReference type="EMBL" id="EMR72192.1"/>
    </source>
</evidence>
<proteinExistence type="inferred from homology"/>
<keyword evidence="5 10" id="KW-0256">Endoplasmic reticulum</keyword>
<dbReference type="AlphaFoldDB" id="M7T6F0"/>
<organism evidence="14 15">
    <name type="scientific">Eutypa lata (strain UCR-EL1)</name>
    <name type="common">Grapevine dieback disease fungus</name>
    <name type="synonym">Eutypa armeniacae</name>
    <dbReference type="NCBI Taxonomy" id="1287681"/>
    <lineage>
        <taxon>Eukaryota</taxon>
        <taxon>Fungi</taxon>
        <taxon>Dikarya</taxon>
        <taxon>Ascomycota</taxon>
        <taxon>Pezizomycotina</taxon>
        <taxon>Sordariomycetes</taxon>
        <taxon>Xylariomycetidae</taxon>
        <taxon>Xylariales</taxon>
        <taxon>Diatrypaceae</taxon>
        <taxon>Eutypa</taxon>
    </lineage>
</organism>
<feature type="transmembrane region" description="Helical" evidence="13">
    <location>
        <begin position="409"/>
        <end position="432"/>
    </location>
</feature>
<evidence type="ECO:0000256" key="12">
    <source>
        <dbReference type="SAM" id="MobiDB-lite"/>
    </source>
</evidence>